<feature type="active site" description="Proton donor; for beta-elimination activity" evidence="15">
    <location>
        <position position="59"/>
    </location>
</feature>
<comment type="catalytic activity">
    <reaction evidence="14 15">
        <text>2'-deoxyribonucleotide-(2'-deoxyribose 5'-phosphate)-2'-deoxyribonucleotide-DNA = a 3'-end 2'-deoxyribonucleotide-(2,3-dehydro-2,3-deoxyribose 5'-phosphate)-DNA + a 5'-end 5'-phospho-2'-deoxyribonucleoside-DNA + H(+)</text>
        <dbReference type="Rhea" id="RHEA:66592"/>
        <dbReference type="Rhea" id="RHEA-COMP:13180"/>
        <dbReference type="Rhea" id="RHEA-COMP:16897"/>
        <dbReference type="Rhea" id="RHEA-COMP:17067"/>
        <dbReference type="ChEBI" id="CHEBI:15378"/>
        <dbReference type="ChEBI" id="CHEBI:136412"/>
        <dbReference type="ChEBI" id="CHEBI:157695"/>
        <dbReference type="ChEBI" id="CHEBI:167181"/>
        <dbReference type="EC" id="4.2.99.18"/>
    </reaction>
</comment>
<comment type="function">
    <text evidence="15">Involved in base excision repair of DNA damaged by oxidation or by mutagenic agents. Acts as DNA glycosylase that recognizes and removes damaged bases. Has a preference for oxidized purines, such as 7,8-dihydro-8-oxoguanine (8-oxoG). Has AP (apurinic/apyrimidinic) lyase activity and introduces nicks in the DNA strand. Cleaves the DNA backbone by beta-delta elimination to generate a single-strand break at the site of the removed base with both 3'- and 5'-phosphates.</text>
</comment>
<keyword evidence="10 15" id="KW-0234">DNA repair</keyword>
<sequence>MPELPEVATVITELKSCVLNKPVKQVKVHLDKVLKNTNVKQLNDALVNHSFVDIKRRGKYIIFCLSNGLFLVSHLRMEGKYFFEAKGSQFDLNHVLVEFLFQDGDQLNYHDTRQFGTFHLFNRYQFENARELNKLALDPLDQEFNHQAIFNKGHKSNKKIKTFILDQTNISGIGNIYADEILFASKIHPETLAKNLNLSQYQLICQNATDILKKAVEMKGTTIGTFTFKKDHTGGYQHFLKIHGKKGKQCQSCNTTIIKKKINGRGSYICEKCQIQR</sequence>
<dbReference type="InterPro" id="IPR000214">
    <property type="entry name" value="Znf_DNA_glyclase/AP_lyase"/>
</dbReference>
<comment type="subunit">
    <text evidence="3 15">Monomer.</text>
</comment>
<evidence type="ECO:0000256" key="13">
    <source>
        <dbReference type="ARBA" id="ARBA00023295"/>
    </source>
</evidence>
<accession>A0A0H3DPV4</accession>
<evidence type="ECO:0000256" key="14">
    <source>
        <dbReference type="ARBA" id="ARBA00044632"/>
    </source>
</evidence>
<feature type="domain" description="FPG-type" evidence="16">
    <location>
        <begin position="241"/>
        <end position="275"/>
    </location>
</feature>
<keyword evidence="12 15" id="KW-0511">Multifunctional enzyme</keyword>
<evidence type="ECO:0000256" key="11">
    <source>
        <dbReference type="ARBA" id="ARBA00023239"/>
    </source>
</evidence>
<dbReference type="SMR" id="A0A0H3DPV4"/>
<keyword evidence="9 15" id="KW-0238">DNA-binding</keyword>
<evidence type="ECO:0000256" key="9">
    <source>
        <dbReference type="ARBA" id="ARBA00023125"/>
    </source>
</evidence>
<dbReference type="Gene3D" id="3.20.190.10">
    <property type="entry name" value="MutM-like, N-terminal"/>
    <property type="match status" value="1"/>
</dbReference>
<dbReference type="PaxDb" id="722438-MPNE_0442"/>
<evidence type="ECO:0000259" key="17">
    <source>
        <dbReference type="PROSITE" id="PS51068"/>
    </source>
</evidence>
<protein>
    <recommendedName>
        <fullName evidence="15">Formamidopyrimidine-DNA glycosylase</fullName>
        <shortName evidence="15">Fapy-DNA glycosylase</shortName>
        <ecNumber evidence="15">3.2.2.23</ecNumber>
    </recommendedName>
    <alternativeName>
        <fullName evidence="15">DNA-(apurinic or apyrimidinic site) lyase MutM</fullName>
        <shortName evidence="15">AP lyase MutM</shortName>
        <ecNumber evidence="15">4.2.99.18</ecNumber>
    </alternativeName>
</protein>
<evidence type="ECO:0000256" key="15">
    <source>
        <dbReference type="HAMAP-Rule" id="MF_00103"/>
    </source>
</evidence>
<dbReference type="GeneID" id="66608962"/>
<feature type="active site" description="Schiff-base intermediate with DNA" evidence="15">
    <location>
        <position position="2"/>
    </location>
</feature>
<dbReference type="EC" id="4.2.99.18" evidence="15"/>
<dbReference type="GO" id="GO:0006284">
    <property type="term" value="P:base-excision repair"/>
    <property type="evidence" value="ECO:0007669"/>
    <property type="project" value="InterPro"/>
</dbReference>
<comment type="cofactor">
    <cofactor evidence="15">
        <name>Zn(2+)</name>
        <dbReference type="ChEBI" id="CHEBI:29105"/>
    </cofactor>
    <text evidence="15">Binds 1 zinc ion per subunit.</text>
</comment>
<feature type="binding site" evidence="15">
    <location>
        <position position="94"/>
    </location>
    <ligand>
        <name>DNA</name>
        <dbReference type="ChEBI" id="CHEBI:16991"/>
    </ligand>
</feature>
<dbReference type="AlphaFoldDB" id="A0A0H3DPV4"/>
<dbReference type="SMART" id="SM01232">
    <property type="entry name" value="H2TH"/>
    <property type="match status" value="1"/>
</dbReference>
<dbReference type="InterPro" id="IPR012319">
    <property type="entry name" value="FPG_cat"/>
</dbReference>
<dbReference type="GO" id="GO:0003684">
    <property type="term" value="F:damaged DNA binding"/>
    <property type="evidence" value="ECO:0007669"/>
    <property type="project" value="InterPro"/>
</dbReference>
<dbReference type="InterPro" id="IPR035937">
    <property type="entry name" value="FPG_N"/>
</dbReference>
<dbReference type="EC" id="3.2.2.23" evidence="15"/>
<dbReference type="STRING" id="722438.F539_02135"/>
<dbReference type="GO" id="GO:0140078">
    <property type="term" value="F:class I DNA-(apurinic or apyrimidinic site) endonuclease activity"/>
    <property type="evidence" value="ECO:0007669"/>
    <property type="project" value="UniProtKB-EC"/>
</dbReference>
<dbReference type="PATRIC" id="fig|722438.3.peg.426"/>
<evidence type="ECO:0000256" key="4">
    <source>
        <dbReference type="ARBA" id="ARBA00022723"/>
    </source>
</evidence>
<dbReference type="HAMAP" id="MF_00103">
    <property type="entry name" value="Fapy_DNA_glycosyl"/>
    <property type="match status" value="1"/>
</dbReference>
<feature type="active site" description="Proton donor; for delta-elimination activity" evidence="15">
    <location>
        <position position="265"/>
    </location>
</feature>
<evidence type="ECO:0000256" key="12">
    <source>
        <dbReference type="ARBA" id="ARBA00023268"/>
    </source>
</evidence>
<gene>
    <name evidence="15 18" type="primary">mutM</name>
    <name evidence="15" type="synonym">fpg</name>
    <name evidence="18" type="ordered locus">MPNE_0442</name>
</gene>
<dbReference type="PANTHER" id="PTHR22993">
    <property type="entry name" value="FORMAMIDOPYRIMIDINE-DNA GLYCOSYLASE"/>
    <property type="match status" value="1"/>
</dbReference>
<dbReference type="PANTHER" id="PTHR22993:SF9">
    <property type="entry name" value="FORMAMIDOPYRIMIDINE-DNA GLYCOSYLASE"/>
    <property type="match status" value="1"/>
</dbReference>
<keyword evidence="5 15" id="KW-0227">DNA damage</keyword>
<name>A0A0H3DPV4_MYCPB</name>
<dbReference type="NCBIfam" id="NF002211">
    <property type="entry name" value="PRK01103.1"/>
    <property type="match status" value="1"/>
</dbReference>
<feature type="active site" description="Proton donor" evidence="15">
    <location>
        <position position="3"/>
    </location>
</feature>
<evidence type="ECO:0000256" key="6">
    <source>
        <dbReference type="ARBA" id="ARBA00022771"/>
    </source>
</evidence>
<evidence type="ECO:0000313" key="18">
    <source>
        <dbReference type="EMBL" id="ADK87214.1"/>
    </source>
</evidence>
<dbReference type="Pfam" id="PF01149">
    <property type="entry name" value="Fapy_DNA_glyco"/>
    <property type="match status" value="1"/>
</dbReference>
<dbReference type="GO" id="GO:0003690">
    <property type="term" value="F:double-stranded DNA binding"/>
    <property type="evidence" value="ECO:0007669"/>
    <property type="project" value="UniProtKB-ARBA"/>
</dbReference>
<evidence type="ECO:0000256" key="5">
    <source>
        <dbReference type="ARBA" id="ARBA00022763"/>
    </source>
</evidence>
<dbReference type="Pfam" id="PF06831">
    <property type="entry name" value="H2TH"/>
    <property type="match status" value="1"/>
</dbReference>
<dbReference type="SUPFAM" id="SSF46946">
    <property type="entry name" value="S13-like H2TH domain"/>
    <property type="match status" value="1"/>
</dbReference>
<evidence type="ECO:0000256" key="1">
    <source>
        <dbReference type="ARBA" id="ARBA00001668"/>
    </source>
</evidence>
<dbReference type="InterPro" id="IPR020629">
    <property type="entry name" value="FPG_Glyclase"/>
</dbReference>
<dbReference type="GO" id="GO:0008270">
    <property type="term" value="F:zinc ion binding"/>
    <property type="evidence" value="ECO:0007669"/>
    <property type="project" value="UniProtKB-UniRule"/>
</dbReference>
<keyword evidence="6 15" id="KW-0863">Zinc-finger</keyword>
<feature type="binding site" evidence="15">
    <location>
        <position position="113"/>
    </location>
    <ligand>
        <name>DNA</name>
        <dbReference type="ChEBI" id="CHEBI:16991"/>
    </ligand>
</feature>
<dbReference type="SUPFAM" id="SSF57716">
    <property type="entry name" value="Glucocorticoid receptor-like (DNA-binding domain)"/>
    <property type="match status" value="1"/>
</dbReference>
<dbReference type="eggNOG" id="COG0266">
    <property type="taxonomic scope" value="Bacteria"/>
</dbReference>
<dbReference type="InterPro" id="IPR010979">
    <property type="entry name" value="Ribosomal_uS13-like_H2TH"/>
</dbReference>
<dbReference type="SUPFAM" id="SSF81624">
    <property type="entry name" value="N-terminal domain of MutM-like DNA repair proteins"/>
    <property type="match status" value="1"/>
</dbReference>
<dbReference type="RefSeq" id="WP_010874736.1">
    <property type="nucleotide sequence ID" value="NZ_CP010546.1"/>
</dbReference>
<organism evidence="18 19">
    <name type="scientific">Mycoplasmoides pneumoniae (strain ATCC 15531 / DSM 23978 / CIP 103766 / NBRC 14401 / NCTC 10119 / FH)</name>
    <name type="common">Mycoplasma pneumoniae</name>
    <dbReference type="NCBI Taxonomy" id="722438"/>
    <lineage>
        <taxon>Bacteria</taxon>
        <taxon>Bacillati</taxon>
        <taxon>Mycoplasmatota</taxon>
        <taxon>Mycoplasmoidales</taxon>
        <taxon>Mycoplasmoidaceae</taxon>
        <taxon>Mycoplasmoides</taxon>
    </lineage>
</organism>
<evidence type="ECO:0000256" key="2">
    <source>
        <dbReference type="ARBA" id="ARBA00009409"/>
    </source>
</evidence>
<evidence type="ECO:0000256" key="7">
    <source>
        <dbReference type="ARBA" id="ARBA00022801"/>
    </source>
</evidence>
<reference evidence="18 19" key="1">
    <citation type="journal article" date="2010" name="Appl. Environ. Microbiol.">
        <title>Targeted chromosomal knockouts in Mycoplasma pneumoniae.</title>
        <authorList>
            <person name="Krishnakumar R."/>
            <person name="Assad-Garcia N."/>
            <person name="Benders G.A."/>
            <person name="Phan Q."/>
            <person name="Montague M.G."/>
            <person name="Glass J.I."/>
        </authorList>
    </citation>
    <scope>NUCLEOTIDE SEQUENCE [LARGE SCALE GENOMIC DNA]</scope>
    <source>
        <strain evidence="19">ATCC 15531 / DSM 22911 / NBRC 14401 / NCTC 10119 / FH</strain>
    </source>
</reference>
<dbReference type="EMBL" id="CP002077">
    <property type="protein sequence ID" value="ADK87214.1"/>
    <property type="molecule type" value="Genomic_DNA"/>
</dbReference>
<evidence type="ECO:0000259" key="16">
    <source>
        <dbReference type="PROSITE" id="PS51066"/>
    </source>
</evidence>
<keyword evidence="7 15" id="KW-0378">Hydrolase</keyword>
<keyword evidence="8 15" id="KW-0862">Zinc</keyword>
<evidence type="ECO:0000256" key="10">
    <source>
        <dbReference type="ARBA" id="ARBA00023204"/>
    </source>
</evidence>
<dbReference type="HOGENOM" id="CLU_038423_1_3_14"/>
<evidence type="ECO:0000256" key="8">
    <source>
        <dbReference type="ARBA" id="ARBA00022833"/>
    </source>
</evidence>
<dbReference type="InterPro" id="IPR015886">
    <property type="entry name" value="H2TH_FPG"/>
</dbReference>
<evidence type="ECO:0000313" key="19">
    <source>
        <dbReference type="Proteomes" id="UP000007756"/>
    </source>
</evidence>
<dbReference type="Gene3D" id="1.10.8.50">
    <property type="match status" value="1"/>
</dbReference>
<dbReference type="FunFam" id="1.10.8.50:FF:000003">
    <property type="entry name" value="Formamidopyrimidine-DNA glycosylase"/>
    <property type="match status" value="1"/>
</dbReference>
<comment type="catalytic activity">
    <reaction evidence="1 15">
        <text>Hydrolysis of DNA containing ring-opened 7-methylguanine residues, releasing 2,6-diamino-4-hydroxy-5-(N-methyl)formamidopyrimidine.</text>
        <dbReference type="EC" id="3.2.2.23"/>
    </reaction>
</comment>
<dbReference type="GO" id="GO:0034039">
    <property type="term" value="F:8-oxo-7,8-dihydroguanine DNA N-glycosylase activity"/>
    <property type="evidence" value="ECO:0007669"/>
    <property type="project" value="TreeGrafter"/>
</dbReference>
<keyword evidence="4 15" id="KW-0479">Metal-binding</keyword>
<comment type="similarity">
    <text evidence="2 15">Belongs to the FPG family.</text>
</comment>
<dbReference type="KEGG" id="mpj:MPNE_0442"/>
<dbReference type="SMART" id="SM00898">
    <property type="entry name" value="Fapy_DNA_glyco"/>
    <property type="match status" value="1"/>
</dbReference>
<evidence type="ECO:0000256" key="3">
    <source>
        <dbReference type="ARBA" id="ARBA00011245"/>
    </source>
</evidence>
<comment type="caution">
    <text evidence="15">Lacks conserved residue(s) required for the propagation of feature annotation.</text>
</comment>
<feature type="domain" description="Formamidopyrimidine-DNA glycosylase catalytic" evidence="17">
    <location>
        <begin position="2"/>
        <end position="116"/>
    </location>
</feature>
<dbReference type="Proteomes" id="UP000007756">
    <property type="component" value="Chromosome"/>
</dbReference>
<dbReference type="CDD" id="cd08966">
    <property type="entry name" value="EcFpg-like_N"/>
    <property type="match status" value="1"/>
</dbReference>
<dbReference type="PROSITE" id="PS51066">
    <property type="entry name" value="ZF_FPG_2"/>
    <property type="match status" value="1"/>
</dbReference>
<keyword evidence="11 15" id="KW-0456">Lyase</keyword>
<keyword evidence="13 15" id="KW-0326">Glycosidase</keyword>
<dbReference type="PROSITE" id="PS51068">
    <property type="entry name" value="FPG_CAT"/>
    <property type="match status" value="1"/>
</dbReference>
<dbReference type="PROSITE" id="PS01242">
    <property type="entry name" value="ZF_FPG_1"/>
    <property type="match status" value="1"/>
</dbReference>
<dbReference type="InterPro" id="IPR015887">
    <property type="entry name" value="DNA_glyclase_Znf_dom_DNA_BS"/>
</dbReference>
<dbReference type="NCBIfam" id="TIGR00577">
    <property type="entry name" value="fpg"/>
    <property type="match status" value="1"/>
</dbReference>
<proteinExistence type="inferred from homology"/>